<keyword evidence="2" id="KW-1185">Reference proteome</keyword>
<dbReference type="InterPro" id="IPR005583">
    <property type="entry name" value="YaaA"/>
</dbReference>
<dbReference type="Pfam" id="PF03883">
    <property type="entry name" value="H2O2_YaaD"/>
    <property type="match status" value="1"/>
</dbReference>
<dbReference type="GO" id="GO:0005829">
    <property type="term" value="C:cytosol"/>
    <property type="evidence" value="ECO:0007669"/>
    <property type="project" value="TreeGrafter"/>
</dbReference>
<gene>
    <name evidence="1" type="ORF">CPIN18021_0835</name>
</gene>
<protein>
    <submittedName>
        <fullName evidence="1">Uncharacterized protein</fullName>
    </submittedName>
</protein>
<dbReference type="PANTHER" id="PTHR30283:SF4">
    <property type="entry name" value="PEROXIDE STRESS RESISTANCE PROTEIN YAAA"/>
    <property type="match status" value="1"/>
</dbReference>
<dbReference type="Proteomes" id="UP000190868">
    <property type="component" value="Chromosome"/>
</dbReference>
<reference evidence="2" key="1">
    <citation type="submission" date="2016-09" db="EMBL/GenBank/DDBJ databases">
        <title>Comparative genomics of the Campylobacter concisus group.</title>
        <authorList>
            <person name="Miller W.G."/>
            <person name="Yee E."/>
            <person name="Chapman M.H."/>
            <person name="Huynh S."/>
            <person name="Bono J.L."/>
            <person name="On S.L.W."/>
            <person name="StLeger J."/>
            <person name="Foster G."/>
            <person name="Parker C.T."/>
        </authorList>
    </citation>
    <scope>NUCLEOTIDE SEQUENCE [LARGE SCALE GENOMIC DNA]</scope>
    <source>
        <strain evidence="2">RM18021</strain>
    </source>
</reference>
<dbReference type="EMBL" id="CP017258">
    <property type="protein sequence ID" value="AQW87646.1"/>
    <property type="molecule type" value="Genomic_DNA"/>
</dbReference>
<dbReference type="PANTHER" id="PTHR30283">
    <property type="entry name" value="PEROXIDE STRESS RESPONSE PROTEIN YAAA"/>
    <property type="match status" value="1"/>
</dbReference>
<dbReference type="GO" id="GO:0033194">
    <property type="term" value="P:response to hydroperoxide"/>
    <property type="evidence" value="ECO:0007669"/>
    <property type="project" value="TreeGrafter"/>
</dbReference>
<evidence type="ECO:0000313" key="2">
    <source>
        <dbReference type="Proteomes" id="UP000190868"/>
    </source>
</evidence>
<proteinExistence type="predicted"/>
<name>A0A1S6U7C0_9BACT</name>
<sequence length="244" mass="28979">MKILFSPSESKTNIDSAKNISKDCFIFEDLFDKRMKIINIYNEFIKNSTEKDLCKLFGLKTYNDSLRYDLFEKGCIKAILRYNGVGYKYLDYLNLDEYSQKYIDNNVLIFSNLFGPILAKDMIPEYKLKQGERIQKLNIEKFYKDNFSLYIDEFLKDEVILDLRAGYYEKFYDIKKEYFSFKFIKNGKVVSHFAKAYRGILLKEIANNNINTKDELMNLNIRGLKLLEIRKIKSKNELIFKIIG</sequence>
<accession>A0A1S6U7C0</accession>
<dbReference type="AlphaFoldDB" id="A0A1S6U7C0"/>
<organism evidence="1 2">
    <name type="scientific">Campylobacter pinnipediorum subsp. caledonicus</name>
    <dbReference type="NCBI Taxonomy" id="1874362"/>
    <lineage>
        <taxon>Bacteria</taxon>
        <taxon>Pseudomonadati</taxon>
        <taxon>Campylobacterota</taxon>
        <taxon>Epsilonproteobacteria</taxon>
        <taxon>Campylobacterales</taxon>
        <taxon>Campylobacteraceae</taxon>
        <taxon>Campylobacter</taxon>
    </lineage>
</organism>
<dbReference type="RefSeq" id="WP_078424482.1">
    <property type="nucleotide sequence ID" value="NZ_CP017258.1"/>
</dbReference>
<evidence type="ECO:0000313" key="1">
    <source>
        <dbReference type="EMBL" id="AQW87646.1"/>
    </source>
</evidence>